<gene>
    <name evidence="1" type="ORF">TNCT_26141</name>
</gene>
<dbReference type="EMBL" id="BMAO01031923">
    <property type="protein sequence ID" value="GFQ78614.1"/>
    <property type="molecule type" value="Genomic_DNA"/>
</dbReference>
<dbReference type="AlphaFoldDB" id="A0A8X6FH10"/>
<keyword evidence="2" id="KW-1185">Reference proteome</keyword>
<protein>
    <submittedName>
        <fullName evidence="1">ATP-dependent DNA helicase</fullName>
    </submittedName>
</protein>
<evidence type="ECO:0000313" key="2">
    <source>
        <dbReference type="Proteomes" id="UP000887116"/>
    </source>
</evidence>
<keyword evidence="1" id="KW-0347">Helicase</keyword>
<keyword evidence="1" id="KW-0547">Nucleotide-binding</keyword>
<sequence>MSVIDTGGLPYKVTLVLNKLYIITTNIDVSDGLANVAVGKLCHIDVSDDGTVTRVWLEFPESPKTGQK</sequence>
<organism evidence="1 2">
    <name type="scientific">Trichonephila clavata</name>
    <name type="common">Joro spider</name>
    <name type="synonym">Nephila clavata</name>
    <dbReference type="NCBI Taxonomy" id="2740835"/>
    <lineage>
        <taxon>Eukaryota</taxon>
        <taxon>Metazoa</taxon>
        <taxon>Ecdysozoa</taxon>
        <taxon>Arthropoda</taxon>
        <taxon>Chelicerata</taxon>
        <taxon>Arachnida</taxon>
        <taxon>Araneae</taxon>
        <taxon>Araneomorphae</taxon>
        <taxon>Entelegynae</taxon>
        <taxon>Araneoidea</taxon>
        <taxon>Nephilidae</taxon>
        <taxon>Trichonephila</taxon>
    </lineage>
</organism>
<comment type="caution">
    <text evidence="1">The sequence shown here is derived from an EMBL/GenBank/DDBJ whole genome shotgun (WGS) entry which is preliminary data.</text>
</comment>
<dbReference type="GO" id="GO:0004386">
    <property type="term" value="F:helicase activity"/>
    <property type="evidence" value="ECO:0007669"/>
    <property type="project" value="UniProtKB-KW"/>
</dbReference>
<keyword evidence="1" id="KW-0378">Hydrolase</keyword>
<name>A0A8X6FH10_TRICU</name>
<reference evidence="1" key="1">
    <citation type="submission" date="2020-07" db="EMBL/GenBank/DDBJ databases">
        <title>Multicomponent nature underlies the extraordinary mechanical properties of spider dragline silk.</title>
        <authorList>
            <person name="Kono N."/>
            <person name="Nakamura H."/>
            <person name="Mori M."/>
            <person name="Yoshida Y."/>
            <person name="Ohtoshi R."/>
            <person name="Malay A.D."/>
            <person name="Moran D.A.P."/>
            <person name="Tomita M."/>
            <person name="Numata K."/>
            <person name="Arakawa K."/>
        </authorList>
    </citation>
    <scope>NUCLEOTIDE SEQUENCE</scope>
</reference>
<evidence type="ECO:0000313" key="1">
    <source>
        <dbReference type="EMBL" id="GFQ78614.1"/>
    </source>
</evidence>
<proteinExistence type="predicted"/>
<accession>A0A8X6FH10</accession>
<dbReference type="Proteomes" id="UP000887116">
    <property type="component" value="Unassembled WGS sequence"/>
</dbReference>
<keyword evidence="1" id="KW-0067">ATP-binding</keyword>
<dbReference type="OrthoDB" id="6512704at2759"/>